<accession>A0ABR1G217</accession>
<evidence type="ECO:0000256" key="1">
    <source>
        <dbReference type="ARBA" id="ARBA00004496"/>
    </source>
</evidence>
<comment type="subcellular location">
    <subcellularLocation>
        <location evidence="1">Cytoplasm</location>
    </subcellularLocation>
</comment>
<evidence type="ECO:0000256" key="3">
    <source>
        <dbReference type="ARBA" id="ARBA00022723"/>
    </source>
</evidence>
<keyword evidence="4 6" id="KW-0863">Zinc-finger</keyword>
<evidence type="ECO:0000256" key="4">
    <source>
        <dbReference type="ARBA" id="ARBA00022771"/>
    </source>
</evidence>
<evidence type="ECO:0000256" key="5">
    <source>
        <dbReference type="ARBA" id="ARBA00022833"/>
    </source>
</evidence>
<evidence type="ECO:0000256" key="6">
    <source>
        <dbReference type="PROSITE-ProRule" id="PRU00175"/>
    </source>
</evidence>
<feature type="compositionally biased region" description="Basic residues" evidence="7">
    <location>
        <begin position="38"/>
        <end position="51"/>
    </location>
</feature>
<sequence length="456" mass="49460">MADDAATDDWEPVERRRRSTSAGSFDDLSEPEPELSRAARRNMERRRRRRAEKAAEEPAADAARAPTEADAERALRKVEKALRGIAALDARLEADERLTDEERAKLSRRDAAEAARAAWSALLLGFELKRQRADAIYAALENVRFEDAFECACCREVLELPVALPCRHEFCRACVAGVAKRAKRASDVKCPVCRAPFYDGAAKSCTVVVAAATRARLKKRAGTCHCGAKVPLSQLREHLRGCGDAGRYHSPREHLGHELCPPPDFSAAIAGGGESEEPSSPRDDDLQDALLRRFRVEPARRAPRPPRRGARGRRPRRRRRPARKRARLAAAERRRGARAAAAAAAGRARAGAPRRGQGRPPVRHGRSATATAARTPSSRARTTSGPSWPASSSPPDSPTTGVPLSAFLRGDKKPPAPTPAPWSASKAAASSSVRAIVADEKREAAKKKATWAGVAK</sequence>
<keyword evidence="2" id="KW-0963">Cytoplasm</keyword>
<gene>
    <name evidence="9" type="primary">TYW3</name>
    <name evidence="9" type="ORF">SO694_00016023</name>
</gene>
<feature type="compositionally biased region" description="Low complexity" evidence="7">
    <location>
        <begin position="367"/>
        <end position="403"/>
    </location>
</feature>
<dbReference type="SMART" id="SM00184">
    <property type="entry name" value="RING"/>
    <property type="match status" value="1"/>
</dbReference>
<feature type="compositionally biased region" description="Low complexity" evidence="7">
    <location>
        <begin position="338"/>
        <end position="360"/>
    </location>
</feature>
<dbReference type="InterPro" id="IPR013083">
    <property type="entry name" value="Znf_RING/FYVE/PHD"/>
</dbReference>
<dbReference type="PROSITE" id="PS00518">
    <property type="entry name" value="ZF_RING_1"/>
    <property type="match status" value="1"/>
</dbReference>
<reference evidence="9 10" key="1">
    <citation type="submission" date="2024-03" db="EMBL/GenBank/DDBJ databases">
        <title>Aureococcus anophagefferens CCMP1851 and Kratosvirus quantuckense: Draft genome of a second virus-susceptible host strain in the model system.</title>
        <authorList>
            <person name="Chase E."/>
            <person name="Truchon A.R."/>
            <person name="Schepens W."/>
            <person name="Wilhelm S.W."/>
        </authorList>
    </citation>
    <scope>NUCLEOTIDE SEQUENCE [LARGE SCALE GENOMIC DNA]</scope>
    <source>
        <strain evidence="9 10">CCMP1851</strain>
    </source>
</reference>
<dbReference type="PANTHER" id="PTHR46016">
    <property type="entry name" value="ZINC FINGER, RING/FYVE/PHD-TYPE"/>
    <property type="match status" value="1"/>
</dbReference>
<protein>
    <submittedName>
        <fullName evidence="9">tRNA-yW synthesizing protein</fullName>
    </submittedName>
</protein>
<dbReference type="Proteomes" id="UP001363151">
    <property type="component" value="Unassembled WGS sequence"/>
</dbReference>
<name>A0ABR1G217_AURAN</name>
<feature type="compositionally biased region" description="Basic residues" evidence="7">
    <location>
        <begin position="301"/>
        <end position="327"/>
    </location>
</feature>
<feature type="region of interest" description="Disordered" evidence="7">
    <location>
        <begin position="293"/>
        <end position="432"/>
    </location>
</feature>
<dbReference type="PROSITE" id="PS50089">
    <property type="entry name" value="ZF_RING_2"/>
    <property type="match status" value="1"/>
</dbReference>
<dbReference type="SUPFAM" id="SSF57850">
    <property type="entry name" value="RING/U-box"/>
    <property type="match status" value="1"/>
</dbReference>
<dbReference type="PANTHER" id="PTHR46016:SF4">
    <property type="entry name" value="E3 UBIQUITIN-PROTEIN LIGASE RNF166"/>
    <property type="match status" value="1"/>
</dbReference>
<dbReference type="EMBL" id="JBBJCI010000141">
    <property type="protein sequence ID" value="KAK7242589.1"/>
    <property type="molecule type" value="Genomic_DNA"/>
</dbReference>
<dbReference type="InterPro" id="IPR001841">
    <property type="entry name" value="Znf_RING"/>
</dbReference>
<comment type="caution">
    <text evidence="9">The sequence shown here is derived from an EMBL/GenBank/DDBJ whole genome shotgun (WGS) entry which is preliminary data.</text>
</comment>
<dbReference type="Pfam" id="PF13445">
    <property type="entry name" value="zf-RING_UBOX"/>
    <property type="match status" value="1"/>
</dbReference>
<keyword evidence="5" id="KW-0862">Zinc</keyword>
<keyword evidence="3" id="KW-0479">Metal-binding</keyword>
<feature type="region of interest" description="Disordered" evidence="7">
    <location>
        <begin position="1"/>
        <end position="71"/>
    </location>
</feature>
<dbReference type="InterPro" id="IPR027370">
    <property type="entry name" value="Znf-RING_euk"/>
</dbReference>
<evidence type="ECO:0000313" key="9">
    <source>
        <dbReference type="EMBL" id="KAK7242589.1"/>
    </source>
</evidence>
<keyword evidence="10" id="KW-1185">Reference proteome</keyword>
<feature type="compositionally biased region" description="Low complexity" evidence="7">
    <location>
        <begin position="421"/>
        <end position="432"/>
    </location>
</feature>
<dbReference type="InterPro" id="IPR017907">
    <property type="entry name" value="Znf_RING_CS"/>
</dbReference>
<evidence type="ECO:0000256" key="2">
    <source>
        <dbReference type="ARBA" id="ARBA00022490"/>
    </source>
</evidence>
<proteinExistence type="predicted"/>
<evidence type="ECO:0000313" key="10">
    <source>
        <dbReference type="Proteomes" id="UP001363151"/>
    </source>
</evidence>
<dbReference type="Gene3D" id="3.30.40.10">
    <property type="entry name" value="Zinc/RING finger domain, C3HC4 (zinc finger)"/>
    <property type="match status" value="1"/>
</dbReference>
<feature type="compositionally biased region" description="Acidic residues" evidence="7">
    <location>
        <begin position="1"/>
        <end position="11"/>
    </location>
</feature>
<evidence type="ECO:0000259" key="8">
    <source>
        <dbReference type="PROSITE" id="PS50089"/>
    </source>
</evidence>
<dbReference type="InterPro" id="IPR051438">
    <property type="entry name" value="RNF_E3_ubiq-protein_ligase"/>
</dbReference>
<organism evidence="9 10">
    <name type="scientific">Aureococcus anophagefferens</name>
    <name type="common">Harmful bloom alga</name>
    <dbReference type="NCBI Taxonomy" id="44056"/>
    <lineage>
        <taxon>Eukaryota</taxon>
        <taxon>Sar</taxon>
        <taxon>Stramenopiles</taxon>
        <taxon>Ochrophyta</taxon>
        <taxon>Pelagophyceae</taxon>
        <taxon>Pelagomonadales</taxon>
        <taxon>Pelagomonadaceae</taxon>
        <taxon>Aureococcus</taxon>
    </lineage>
</organism>
<feature type="domain" description="RING-type" evidence="8">
    <location>
        <begin position="151"/>
        <end position="194"/>
    </location>
</feature>
<evidence type="ECO:0000256" key="7">
    <source>
        <dbReference type="SAM" id="MobiDB-lite"/>
    </source>
</evidence>